<sequence length="152" mass="17431">MRKQKCALSQEQTRDILAKGSYGVLALSGNDKPYAVPMNYVLVEDALYLHGAMEGLRYEYILFNNEACFCVVDHARNRPDLFSTDYASILVNGPIEIVKDERERKKGLLALIERFAPQRLEEGQAYVERAWKDTAVFKLTIRQWSGKARCRP</sequence>
<evidence type="ECO:0000313" key="1">
    <source>
        <dbReference type="EMBL" id="TGY67331.1"/>
    </source>
</evidence>
<protein>
    <submittedName>
        <fullName evidence="1">5-nitroimidazole antibiotic resistance protein</fullName>
    </submittedName>
</protein>
<evidence type="ECO:0000313" key="2">
    <source>
        <dbReference type="Proteomes" id="UP000308836"/>
    </source>
</evidence>
<organism evidence="1 2">
    <name type="scientific">Dubosiella muris</name>
    <dbReference type="NCBI Taxonomy" id="3038133"/>
    <lineage>
        <taxon>Bacteria</taxon>
        <taxon>Bacillati</taxon>
        <taxon>Bacillota</taxon>
        <taxon>Erysipelotrichia</taxon>
        <taxon>Erysipelotrichales</taxon>
        <taxon>Erysipelotrichaceae</taxon>
        <taxon>Dubosiella</taxon>
    </lineage>
</organism>
<comment type="caution">
    <text evidence="1">The sequence shown here is derived from an EMBL/GenBank/DDBJ whole genome shotgun (WGS) entry which is preliminary data.</text>
</comment>
<gene>
    <name evidence="1" type="ORF">E5336_00735</name>
</gene>
<accession>A0AC61RAV9</accession>
<keyword evidence="2" id="KW-1185">Reference proteome</keyword>
<dbReference type="EMBL" id="SRYG01000001">
    <property type="protein sequence ID" value="TGY67331.1"/>
    <property type="molecule type" value="Genomic_DNA"/>
</dbReference>
<reference evidence="1" key="1">
    <citation type="submission" date="2019-04" db="EMBL/GenBank/DDBJ databases">
        <title>Microbes associate with the intestines of laboratory mice.</title>
        <authorList>
            <person name="Navarre W."/>
            <person name="Wong E."/>
            <person name="Huang K."/>
            <person name="Tropini C."/>
            <person name="Ng K."/>
            <person name="Yu B."/>
        </authorList>
    </citation>
    <scope>NUCLEOTIDE SEQUENCE</scope>
    <source>
        <strain evidence="1">NM09_H32</strain>
    </source>
</reference>
<name>A0AC61RAV9_9FIRM</name>
<proteinExistence type="predicted"/>
<dbReference type="Proteomes" id="UP000308836">
    <property type="component" value="Unassembled WGS sequence"/>
</dbReference>